<comment type="caution">
    <text evidence="4">The sequence shown here is derived from an EMBL/GenBank/DDBJ whole genome shotgun (WGS) entry which is preliminary data.</text>
</comment>
<dbReference type="RefSeq" id="WP_344484516.1">
    <property type="nucleotide sequence ID" value="NZ_BAAASB010000024.1"/>
</dbReference>
<dbReference type="PROSITE" id="PS50075">
    <property type="entry name" value="CARRIER"/>
    <property type="match status" value="1"/>
</dbReference>
<dbReference type="InterPro" id="IPR036736">
    <property type="entry name" value="ACP-like_sf"/>
</dbReference>
<dbReference type="EMBL" id="JBHSKP010000027">
    <property type="protein sequence ID" value="MFC5155960.1"/>
    <property type="molecule type" value="Genomic_DNA"/>
</dbReference>
<name>A0ABW0AUX4_9ACTN</name>
<sequence length="87" mass="9110">MTEHIPHDATAPVDAARVIRTVEDVLRAGPLTAGDSFHAFGGSSLQAMRVCLRLEQATGVATPPELLLDSETVGEFAEAVVARAAAR</sequence>
<evidence type="ECO:0000256" key="2">
    <source>
        <dbReference type="ARBA" id="ARBA00022553"/>
    </source>
</evidence>
<gene>
    <name evidence="4" type="ORF">ACFPRH_30035</name>
</gene>
<dbReference type="Proteomes" id="UP001596160">
    <property type="component" value="Unassembled WGS sequence"/>
</dbReference>
<dbReference type="InterPro" id="IPR020806">
    <property type="entry name" value="PKS_PP-bd"/>
</dbReference>
<feature type="domain" description="Carrier" evidence="3">
    <location>
        <begin position="9"/>
        <end position="84"/>
    </location>
</feature>
<evidence type="ECO:0000259" key="3">
    <source>
        <dbReference type="PROSITE" id="PS50075"/>
    </source>
</evidence>
<dbReference type="Pfam" id="PF00550">
    <property type="entry name" value="PP-binding"/>
    <property type="match status" value="1"/>
</dbReference>
<keyword evidence="1" id="KW-0596">Phosphopantetheine</keyword>
<evidence type="ECO:0000313" key="4">
    <source>
        <dbReference type="EMBL" id="MFC5155960.1"/>
    </source>
</evidence>
<evidence type="ECO:0000256" key="1">
    <source>
        <dbReference type="ARBA" id="ARBA00022450"/>
    </source>
</evidence>
<dbReference type="SUPFAM" id="SSF47336">
    <property type="entry name" value="ACP-like"/>
    <property type="match status" value="1"/>
</dbReference>
<reference evidence="5" key="1">
    <citation type="journal article" date="2019" name="Int. J. Syst. Evol. Microbiol.">
        <title>The Global Catalogue of Microorganisms (GCM) 10K type strain sequencing project: providing services to taxonomists for standard genome sequencing and annotation.</title>
        <authorList>
            <consortium name="The Broad Institute Genomics Platform"/>
            <consortium name="The Broad Institute Genome Sequencing Center for Infectious Disease"/>
            <person name="Wu L."/>
            <person name="Ma J."/>
        </authorList>
    </citation>
    <scope>NUCLEOTIDE SEQUENCE [LARGE SCALE GENOMIC DNA]</scope>
    <source>
        <strain evidence="5">PCU 266</strain>
    </source>
</reference>
<keyword evidence="5" id="KW-1185">Reference proteome</keyword>
<dbReference type="InterPro" id="IPR009081">
    <property type="entry name" value="PP-bd_ACP"/>
</dbReference>
<protein>
    <submittedName>
        <fullName evidence="4">Acyl carrier protein</fullName>
    </submittedName>
</protein>
<keyword evidence="2" id="KW-0597">Phosphoprotein</keyword>
<organism evidence="4 5">
    <name type="scientific">Streptomyces amakusaensis</name>
    <dbReference type="NCBI Taxonomy" id="67271"/>
    <lineage>
        <taxon>Bacteria</taxon>
        <taxon>Bacillati</taxon>
        <taxon>Actinomycetota</taxon>
        <taxon>Actinomycetes</taxon>
        <taxon>Kitasatosporales</taxon>
        <taxon>Streptomycetaceae</taxon>
        <taxon>Streptomyces</taxon>
    </lineage>
</organism>
<proteinExistence type="predicted"/>
<accession>A0ABW0AUX4</accession>
<dbReference type="SMART" id="SM00823">
    <property type="entry name" value="PKS_PP"/>
    <property type="match status" value="1"/>
</dbReference>
<evidence type="ECO:0000313" key="5">
    <source>
        <dbReference type="Proteomes" id="UP001596160"/>
    </source>
</evidence>
<dbReference type="Gene3D" id="1.10.1200.10">
    <property type="entry name" value="ACP-like"/>
    <property type="match status" value="1"/>
</dbReference>